<feature type="domain" description="Phostensin/Taperin N-terminal" evidence="1">
    <location>
        <begin position="1"/>
        <end position="45"/>
    </location>
</feature>
<keyword evidence="3" id="KW-1185">Reference proteome</keyword>
<sequence>LVVAESLGPLRENPFMRLESERRRLRGCGAARPLQQLLELYSAVPGIRTIRADNILIIESQPAACFAEGDAVPGCRRDDAASASSSSCS</sequence>
<reference evidence="2 3" key="1">
    <citation type="submission" date="2019-09" db="EMBL/GenBank/DDBJ databases">
        <title>Bird 10,000 Genomes (B10K) Project - Family phase.</title>
        <authorList>
            <person name="Zhang G."/>
        </authorList>
    </citation>
    <scope>NUCLEOTIDE SEQUENCE [LARGE SCALE GENOMIC DNA]</scope>
    <source>
        <strain evidence="2">B10K-CU-031-07</strain>
        <tissue evidence="2">Muscle</tissue>
    </source>
</reference>
<dbReference type="InterPro" id="IPR026671">
    <property type="entry name" value="PPP1R18/Tprn"/>
</dbReference>
<proteinExistence type="predicted"/>
<evidence type="ECO:0000313" key="2">
    <source>
        <dbReference type="EMBL" id="NWH69147.1"/>
    </source>
</evidence>
<evidence type="ECO:0000259" key="1">
    <source>
        <dbReference type="Pfam" id="PF13916"/>
    </source>
</evidence>
<dbReference type="Proteomes" id="UP000531151">
    <property type="component" value="Unassembled WGS sequence"/>
</dbReference>
<gene>
    <name evidence="2" type="primary">Tprn</name>
    <name evidence="2" type="ORF">GEOCAL_R13668</name>
</gene>
<accession>A0A7K4JW86</accession>
<protein>
    <submittedName>
        <fullName evidence="2">TPRN protein</fullName>
    </submittedName>
</protein>
<feature type="non-terminal residue" evidence="2">
    <location>
        <position position="89"/>
    </location>
</feature>
<name>A0A7K4JW86_GEOCA</name>
<organism evidence="2 3">
    <name type="scientific">Geococcyx californianus</name>
    <name type="common">Greater roadrunner</name>
    <name type="synonym">Saurothera californiana</name>
    <dbReference type="NCBI Taxonomy" id="8947"/>
    <lineage>
        <taxon>Eukaryota</taxon>
        <taxon>Metazoa</taxon>
        <taxon>Chordata</taxon>
        <taxon>Craniata</taxon>
        <taxon>Vertebrata</taxon>
        <taxon>Euteleostomi</taxon>
        <taxon>Archelosauria</taxon>
        <taxon>Archosauria</taxon>
        <taxon>Dinosauria</taxon>
        <taxon>Saurischia</taxon>
        <taxon>Theropoda</taxon>
        <taxon>Coelurosauria</taxon>
        <taxon>Aves</taxon>
        <taxon>Neognathae</taxon>
        <taxon>Neoaves</taxon>
        <taxon>Otidimorphae</taxon>
        <taxon>Cuculiformes</taxon>
        <taxon>Neomorphidae</taxon>
        <taxon>Geococcyx</taxon>
    </lineage>
</organism>
<evidence type="ECO:0000313" key="3">
    <source>
        <dbReference type="Proteomes" id="UP000531151"/>
    </source>
</evidence>
<dbReference type="EMBL" id="VWPV01205984">
    <property type="protein sequence ID" value="NWH69147.1"/>
    <property type="molecule type" value="Genomic_DNA"/>
</dbReference>
<dbReference type="PANTHER" id="PTHR21685">
    <property type="entry name" value="TON-B BOX DOMAIN"/>
    <property type="match status" value="1"/>
</dbReference>
<dbReference type="Pfam" id="PF13916">
    <property type="entry name" value="Phostensin_N"/>
    <property type="match status" value="1"/>
</dbReference>
<dbReference type="OrthoDB" id="9945184at2759"/>
<comment type="caution">
    <text evidence="2">The sequence shown here is derived from an EMBL/GenBank/DDBJ whole genome shotgun (WGS) entry which is preliminary data.</text>
</comment>
<dbReference type="PANTHER" id="PTHR21685:SF1">
    <property type="entry name" value="TAPERIN"/>
    <property type="match status" value="1"/>
</dbReference>
<dbReference type="InterPro" id="IPR025903">
    <property type="entry name" value="Phostensin/Taperin_N_dom"/>
</dbReference>
<feature type="non-terminal residue" evidence="2">
    <location>
        <position position="1"/>
    </location>
</feature>
<dbReference type="AlphaFoldDB" id="A0A7K4JW86"/>